<organism evidence="1 2">
    <name type="scientific">Phlebia brevispora</name>
    <dbReference type="NCBI Taxonomy" id="194682"/>
    <lineage>
        <taxon>Eukaryota</taxon>
        <taxon>Fungi</taxon>
        <taxon>Dikarya</taxon>
        <taxon>Basidiomycota</taxon>
        <taxon>Agaricomycotina</taxon>
        <taxon>Agaricomycetes</taxon>
        <taxon>Polyporales</taxon>
        <taxon>Meruliaceae</taxon>
        <taxon>Phlebia</taxon>
    </lineage>
</organism>
<reference evidence="1" key="1">
    <citation type="submission" date="2022-07" db="EMBL/GenBank/DDBJ databases">
        <title>Genome Sequence of Phlebia brevispora.</title>
        <authorList>
            <person name="Buettner E."/>
        </authorList>
    </citation>
    <scope>NUCLEOTIDE SEQUENCE</scope>
    <source>
        <strain evidence="1">MPL23</strain>
    </source>
</reference>
<dbReference type="EMBL" id="JANHOG010000151">
    <property type="protein sequence ID" value="KAJ3557528.1"/>
    <property type="molecule type" value="Genomic_DNA"/>
</dbReference>
<keyword evidence="2" id="KW-1185">Reference proteome</keyword>
<evidence type="ECO:0000313" key="1">
    <source>
        <dbReference type="EMBL" id="KAJ3557528.1"/>
    </source>
</evidence>
<protein>
    <submittedName>
        <fullName evidence="1">Uncharacterized protein</fullName>
    </submittedName>
</protein>
<gene>
    <name evidence="1" type="ORF">NM688_g1429</name>
</gene>
<comment type="caution">
    <text evidence="1">The sequence shown here is derived from an EMBL/GenBank/DDBJ whole genome shotgun (WGS) entry which is preliminary data.</text>
</comment>
<name>A0ACC1TBD3_9APHY</name>
<proteinExistence type="predicted"/>
<accession>A0ACC1TBD3</accession>
<dbReference type="Proteomes" id="UP001148662">
    <property type="component" value="Unassembled WGS sequence"/>
</dbReference>
<sequence length="240" mass="26393">MSSEPIHDSAKVYTPFHLRLYDFVVLWLSNGYAWRCSTGDVLLPFFKAHIGSQAHLDVGVGTGYYPSNAVGTLSNTKLVSLADLNPHTLQLAETRLRGAGYKGDLRIAEHDVFQPLPESLGTQFDSISLFYLFHCLPGAFPEKGTDVLSRLAPVLARDGTLYGATILGKGVSHNWFGRRLMGLYNKKGIFGNTEDSVEGLTEALKYYFEEVDVKVIATVALFVAKRPRAVPAELKDGIPD</sequence>
<evidence type="ECO:0000313" key="2">
    <source>
        <dbReference type="Proteomes" id="UP001148662"/>
    </source>
</evidence>